<sequence>MSEERKKSMQRREEGSTASNMSESGEDEDGSLVSKTSVSGYHDIKSKRPTQLKRPASHVPSCLSMKSDNSMIEPYQFADERPTQLKRPASHVPSCLSMKSDNSMIEPYQFADESGWLNLTEDQSRCLVCEQVLRDPVSINCGHRICRQCVTRCHQPSSGDYICPQCRKRSSNWEQPSSTGDYICPIKRSRSVLQQLSELSEDVRGSKNMDDSLDKTLENYKASLKRRHHQKVVGDCSLLSDAVERLYWRVVISADLCVVMSSALSSNPSHLILLDVSNNKLEDSGVKMISAGLENPHCKLETLRFSDCRITEEGCASLVSALKSNPSHLKELVLSKNDLKDTGVKQLSAMLKDPQCRLETLRLSECGISEEGCASLVSALKLLSAGLEDPHWRLKKLNLDHCGEWMLKSGLKKYVCDLTLDLNTVNRNVSLSEENRKVTWRSEVQPRSGSRWFQTGLGSPVAPEPFWGDLGVKPGLSGSGGRWPGAMRSPGLLQCFNYPTTRGPHRGLSGDCRGDGLGSPGAGAKASVSTWE</sequence>
<evidence type="ECO:0000313" key="2">
    <source>
        <dbReference type="Proteomes" id="UP001157502"/>
    </source>
</evidence>
<name>A0ACC2FFK5_DALPE</name>
<gene>
    <name evidence="1" type="ORF">DPEC_G00297320</name>
</gene>
<proteinExistence type="predicted"/>
<protein>
    <submittedName>
        <fullName evidence="1">Uncharacterized protein</fullName>
    </submittedName>
</protein>
<keyword evidence="2" id="KW-1185">Reference proteome</keyword>
<dbReference type="Proteomes" id="UP001157502">
    <property type="component" value="Chromosome 28"/>
</dbReference>
<comment type="caution">
    <text evidence="1">The sequence shown here is derived from an EMBL/GenBank/DDBJ whole genome shotgun (WGS) entry which is preliminary data.</text>
</comment>
<reference evidence="1" key="1">
    <citation type="submission" date="2021-05" db="EMBL/GenBank/DDBJ databases">
        <authorList>
            <person name="Pan Q."/>
            <person name="Jouanno E."/>
            <person name="Zahm M."/>
            <person name="Klopp C."/>
            <person name="Cabau C."/>
            <person name="Louis A."/>
            <person name="Berthelot C."/>
            <person name="Parey E."/>
            <person name="Roest Crollius H."/>
            <person name="Montfort J."/>
            <person name="Robinson-Rechavi M."/>
            <person name="Bouchez O."/>
            <person name="Lampietro C."/>
            <person name="Lopez Roques C."/>
            <person name="Donnadieu C."/>
            <person name="Postlethwait J."/>
            <person name="Bobe J."/>
            <person name="Dillon D."/>
            <person name="Chandos A."/>
            <person name="von Hippel F."/>
            <person name="Guiguen Y."/>
        </authorList>
    </citation>
    <scope>NUCLEOTIDE SEQUENCE</scope>
    <source>
        <strain evidence="1">YG-Jan2019</strain>
    </source>
</reference>
<dbReference type="EMBL" id="CM055755">
    <property type="protein sequence ID" value="KAJ7990148.1"/>
    <property type="molecule type" value="Genomic_DNA"/>
</dbReference>
<organism evidence="1 2">
    <name type="scientific">Dallia pectoralis</name>
    <name type="common">Alaska blackfish</name>
    <dbReference type="NCBI Taxonomy" id="75939"/>
    <lineage>
        <taxon>Eukaryota</taxon>
        <taxon>Metazoa</taxon>
        <taxon>Chordata</taxon>
        <taxon>Craniata</taxon>
        <taxon>Vertebrata</taxon>
        <taxon>Euteleostomi</taxon>
        <taxon>Actinopterygii</taxon>
        <taxon>Neopterygii</taxon>
        <taxon>Teleostei</taxon>
        <taxon>Protacanthopterygii</taxon>
        <taxon>Esociformes</taxon>
        <taxon>Umbridae</taxon>
        <taxon>Dallia</taxon>
    </lineage>
</organism>
<accession>A0ACC2FFK5</accession>
<evidence type="ECO:0000313" key="1">
    <source>
        <dbReference type="EMBL" id="KAJ7990148.1"/>
    </source>
</evidence>